<dbReference type="InterPro" id="IPR039749">
    <property type="entry name" value="NUB1"/>
</dbReference>
<dbReference type="InterPro" id="IPR015940">
    <property type="entry name" value="UBA"/>
</dbReference>
<feature type="domain" description="UBA" evidence="1">
    <location>
        <begin position="354"/>
        <end position="397"/>
    </location>
</feature>
<accession>A0A3B0JD82</accession>
<dbReference type="Proteomes" id="UP000268350">
    <property type="component" value="Unassembled WGS sequence"/>
</dbReference>
<evidence type="ECO:0000313" key="3">
    <source>
        <dbReference type="Proteomes" id="UP000268350"/>
    </source>
</evidence>
<dbReference type="CDD" id="cd17062">
    <property type="entry name" value="Ubl_NUB1"/>
    <property type="match status" value="1"/>
</dbReference>
<dbReference type="EMBL" id="OUUW01000003">
    <property type="protein sequence ID" value="SPP78062.1"/>
    <property type="molecule type" value="Genomic_DNA"/>
</dbReference>
<keyword evidence="3" id="KW-1185">Reference proteome</keyword>
<reference evidence="3" key="1">
    <citation type="submission" date="2018-01" db="EMBL/GenBank/DDBJ databases">
        <authorList>
            <person name="Alioto T."/>
            <person name="Alioto T."/>
        </authorList>
    </citation>
    <scope>NUCLEOTIDE SEQUENCE [LARGE SCALE GENOMIC DNA]</scope>
</reference>
<dbReference type="PANTHER" id="PTHR12948:SF3">
    <property type="entry name" value="NEDD8 ULTIMATE BUSTER 1"/>
    <property type="match status" value="1"/>
</dbReference>
<dbReference type="InterPro" id="IPR058666">
    <property type="entry name" value="SASH1/NUB1_homeodomain"/>
</dbReference>
<dbReference type="OrthoDB" id="434245at2759"/>
<dbReference type="Pfam" id="PF26285">
    <property type="entry name" value="SASH1_Homeodomain"/>
    <property type="match status" value="1"/>
</dbReference>
<dbReference type="GO" id="GO:2000058">
    <property type="term" value="P:regulation of ubiquitin-dependent protein catabolic process"/>
    <property type="evidence" value="ECO:0007669"/>
    <property type="project" value="TreeGrafter"/>
</dbReference>
<gene>
    <name evidence="2" type="ORF">DGUA_6G010645</name>
</gene>
<dbReference type="InterPro" id="IPR009060">
    <property type="entry name" value="UBA-like_sf"/>
</dbReference>
<sequence>MSQIENVLNLVRARLQAEKIKLWEEPYYTEGIGSIEVVMEDLAQRYAQFLGIDVSNCMSALSELQDHALRKLAARREFSETGMATFKVRRIDNHRGTTTMLEIKCDLNSLGSELQAAIAAKLQLSNPEHIKCIACGKIVAPNATLGAQNLKNNQAVIVIIGGQGDNQNGDLYERLNKIKADVEAVVSSQNRMMEMEDQDGNPVFLPPEENRSLLMALGFCEKAKAAMRREDYEECLLLLLEGDEKFAACQSSFLESVDNFALLNLDIVWCYMCLKNVSQLPDAESRLAICERSFRRSYGESFERLYALKGRACPERALFMRLKLLQGIVLFHQNRRDEAFEKFEAASELLKELKVDEDKLLLLIEMGFDVAEARLALRSCSSSGGNIDQAVQFIQERKKKLSDARKESTLERKVHRRGREDATDADWVNPRSVCTLVEMGFDTKLASLALQRTNNDVTKALDMLQKNSAELLAALPDRSVAPADESQMAALQQLGFDDATIRAALEYTGNDVEKSIEFLLQALQSEDKLKKTLELATKLANDSGVDRPSTSSQANNSSIIDVVLSKARDELESLEAYERFNSDINQTDQDHLDLPLIREEQLLCEYRRLLEQ</sequence>
<feature type="domain" description="UBA" evidence="1">
    <location>
        <begin position="427"/>
        <end position="467"/>
    </location>
</feature>
<protein>
    <submittedName>
        <fullName evidence="2">Blast:NEDD8 ultimate buster 1</fullName>
    </submittedName>
</protein>
<dbReference type="CDD" id="cd14291">
    <property type="entry name" value="UBA1_NUB1_like"/>
    <property type="match status" value="1"/>
</dbReference>
<dbReference type="Pfam" id="PF18037">
    <property type="entry name" value="Ubiquitin_5"/>
    <property type="match status" value="1"/>
</dbReference>
<dbReference type="InterPro" id="IPR029071">
    <property type="entry name" value="Ubiquitin-like_domsf"/>
</dbReference>
<proteinExistence type="predicted"/>
<dbReference type="OMA" id="EQKRYGM"/>
<dbReference type="Pfam" id="PF00627">
    <property type="entry name" value="UBA"/>
    <property type="match status" value="3"/>
</dbReference>
<dbReference type="STRING" id="7266.A0A3B0JD82"/>
<dbReference type="SUPFAM" id="SSF46934">
    <property type="entry name" value="UBA-like"/>
    <property type="match status" value="3"/>
</dbReference>
<evidence type="ECO:0000259" key="1">
    <source>
        <dbReference type="PROSITE" id="PS50030"/>
    </source>
</evidence>
<dbReference type="Gene3D" id="1.10.8.10">
    <property type="entry name" value="DNA helicase RuvA subunit, C-terminal domain"/>
    <property type="match status" value="3"/>
</dbReference>
<dbReference type="InterPro" id="IPR041207">
    <property type="entry name" value="NUB1_ubiquitin-like_dom"/>
</dbReference>
<feature type="domain" description="UBA" evidence="1">
    <location>
        <begin position="482"/>
        <end position="522"/>
    </location>
</feature>
<name>A0A3B0JD82_DROGU</name>
<dbReference type="SUPFAM" id="SSF54236">
    <property type="entry name" value="Ubiquitin-like"/>
    <property type="match status" value="1"/>
</dbReference>
<dbReference type="PROSITE" id="PS50030">
    <property type="entry name" value="UBA"/>
    <property type="match status" value="3"/>
</dbReference>
<dbReference type="PANTHER" id="PTHR12948">
    <property type="entry name" value="NEDD8 ULTIMATE BUSTER-1 BS4 PROTEIN"/>
    <property type="match status" value="1"/>
</dbReference>
<dbReference type="AlphaFoldDB" id="A0A3B0JD82"/>
<dbReference type="Gene3D" id="3.10.20.90">
    <property type="entry name" value="Phosphatidylinositol 3-kinase Catalytic Subunit, Chain A, domain 1"/>
    <property type="match status" value="1"/>
</dbReference>
<dbReference type="SMART" id="SM00165">
    <property type="entry name" value="UBA"/>
    <property type="match status" value="3"/>
</dbReference>
<organism evidence="2 3">
    <name type="scientific">Drosophila guanche</name>
    <name type="common">Fruit fly</name>
    <dbReference type="NCBI Taxonomy" id="7266"/>
    <lineage>
        <taxon>Eukaryota</taxon>
        <taxon>Metazoa</taxon>
        <taxon>Ecdysozoa</taxon>
        <taxon>Arthropoda</taxon>
        <taxon>Hexapoda</taxon>
        <taxon>Insecta</taxon>
        <taxon>Pterygota</taxon>
        <taxon>Neoptera</taxon>
        <taxon>Endopterygota</taxon>
        <taxon>Diptera</taxon>
        <taxon>Brachycera</taxon>
        <taxon>Muscomorpha</taxon>
        <taxon>Ephydroidea</taxon>
        <taxon>Drosophilidae</taxon>
        <taxon>Drosophila</taxon>
        <taxon>Sophophora</taxon>
    </lineage>
</organism>
<evidence type="ECO:0000313" key="2">
    <source>
        <dbReference type="EMBL" id="SPP78062.1"/>
    </source>
</evidence>